<accession>X0RPN7</accession>
<sequence>MSIVEELSALVQCGSYYDCETLKKLLLVDQECVSNISLCEALQSAIKLDADGNIFLDIPISLRVNEVHTKGENPIVLEDTVWEDLRFPATGVRVGGAQPATEQAYRGGIVLSFASNADNSMYFTAQMPHSWKEFSEMEVHIHWTIPTSGAGGGAENVKWDLTYSIANQGGSFPVETPATVTVDVQDITANDHIYTDIVDIDMAGMTISNCIIFSLTRDVSVANDYAQAAYIVEADIHYQRDSMGSKEEQVK</sequence>
<gene>
    <name evidence="1" type="ORF">S01H1_15117</name>
</gene>
<organism evidence="1">
    <name type="scientific">marine sediment metagenome</name>
    <dbReference type="NCBI Taxonomy" id="412755"/>
    <lineage>
        <taxon>unclassified sequences</taxon>
        <taxon>metagenomes</taxon>
        <taxon>ecological metagenomes</taxon>
    </lineage>
</organism>
<name>X0RPN7_9ZZZZ</name>
<dbReference type="AlphaFoldDB" id="X0RPN7"/>
<dbReference type="EMBL" id="BARS01007890">
    <property type="protein sequence ID" value="GAF70753.1"/>
    <property type="molecule type" value="Genomic_DNA"/>
</dbReference>
<proteinExistence type="predicted"/>
<reference evidence="1" key="1">
    <citation type="journal article" date="2014" name="Front. Microbiol.">
        <title>High frequency of phylogenetically diverse reductive dehalogenase-homologous genes in deep subseafloor sedimentary metagenomes.</title>
        <authorList>
            <person name="Kawai M."/>
            <person name="Futagami T."/>
            <person name="Toyoda A."/>
            <person name="Takaki Y."/>
            <person name="Nishi S."/>
            <person name="Hori S."/>
            <person name="Arai W."/>
            <person name="Tsubouchi T."/>
            <person name="Morono Y."/>
            <person name="Uchiyama I."/>
            <person name="Ito T."/>
            <person name="Fujiyama A."/>
            <person name="Inagaki F."/>
            <person name="Takami H."/>
        </authorList>
    </citation>
    <scope>NUCLEOTIDE SEQUENCE</scope>
    <source>
        <strain evidence="1">Expedition CK06-06</strain>
    </source>
</reference>
<comment type="caution">
    <text evidence="1">The sequence shown here is derived from an EMBL/GenBank/DDBJ whole genome shotgun (WGS) entry which is preliminary data.</text>
</comment>
<evidence type="ECO:0000313" key="1">
    <source>
        <dbReference type="EMBL" id="GAF70753.1"/>
    </source>
</evidence>
<protein>
    <submittedName>
        <fullName evidence="1">Uncharacterized protein</fullName>
    </submittedName>
</protein>